<dbReference type="STRING" id="936756.ATE80_11930"/>
<dbReference type="AlphaFoldDB" id="A0A100Y6K0"/>
<evidence type="ECO:0000313" key="4">
    <source>
        <dbReference type="Proteomes" id="UP000054011"/>
    </source>
</evidence>
<protein>
    <recommendedName>
        <fullName evidence="2">DUF317 domain-containing protein</fullName>
    </recommendedName>
</protein>
<evidence type="ECO:0000256" key="1">
    <source>
        <dbReference type="SAM" id="MobiDB-lite"/>
    </source>
</evidence>
<dbReference type="InterPro" id="IPR005523">
    <property type="entry name" value="DUF317_SPDY"/>
</dbReference>
<dbReference type="RefSeq" id="WP_058942171.1">
    <property type="nucleotide sequence ID" value="NZ_LNSV01000024.1"/>
</dbReference>
<feature type="region of interest" description="Disordered" evidence="1">
    <location>
        <begin position="1"/>
        <end position="34"/>
    </location>
</feature>
<dbReference type="Proteomes" id="UP000054011">
    <property type="component" value="Unassembled WGS sequence"/>
</dbReference>
<proteinExistence type="predicted"/>
<organism evidence="3 4">
    <name type="scientific">Streptomyces kanasensis</name>
    <dbReference type="NCBI Taxonomy" id="936756"/>
    <lineage>
        <taxon>Bacteria</taxon>
        <taxon>Bacillati</taxon>
        <taxon>Actinomycetota</taxon>
        <taxon>Actinomycetes</taxon>
        <taxon>Kitasatosporales</taxon>
        <taxon>Streptomycetaceae</taxon>
        <taxon>Streptomyces</taxon>
    </lineage>
</organism>
<dbReference type="Pfam" id="PF03771">
    <property type="entry name" value="SPDY"/>
    <property type="match status" value="2"/>
</dbReference>
<sequence length="268" mass="29641">MAVSRAQRASYADDHRSKIPFHTSPRHLAGPGDPRHVTHALLTAGWRIASAPGDPRTVLTGPDHARHQLVLDPFAGSCWRIQPADWSWYASFDRMVPAEIIAGFTDRLIDTPRQTDPGPWQLMEKAGWTIEQRPDGTREAVSPDLHPLRTELVPIGKTTLEQPAWHIEAQPQYGGARLWHIWISGAVPDHLITGLVEQLVSTAPVVRGMHDTESHGAQQKPSGLSPEQVLEAHFARLEALTRAERRTRLAASLPRPLPSAAPRSVSPR</sequence>
<dbReference type="OrthoDB" id="4258142at2"/>
<dbReference type="EMBL" id="LNSV01000024">
    <property type="protein sequence ID" value="KUH38581.1"/>
    <property type="molecule type" value="Genomic_DNA"/>
</dbReference>
<keyword evidence="4" id="KW-1185">Reference proteome</keyword>
<evidence type="ECO:0000313" key="3">
    <source>
        <dbReference type="EMBL" id="KUH38581.1"/>
    </source>
</evidence>
<name>A0A100Y6K0_9ACTN</name>
<reference evidence="3 4" key="1">
    <citation type="submission" date="2015-11" db="EMBL/GenBank/DDBJ databases">
        <title>Genome-wide analysis reveals the secondary metabolome in Streptomyces kanasensis ZX01.</title>
        <authorList>
            <person name="Zhang G."/>
            <person name="Han L."/>
            <person name="Feng J."/>
            <person name="Zhang X."/>
        </authorList>
    </citation>
    <scope>NUCLEOTIDE SEQUENCE [LARGE SCALE GENOMIC DNA]</scope>
    <source>
        <strain evidence="3 4">ZX01</strain>
    </source>
</reference>
<gene>
    <name evidence="3" type="ORF">ATE80_11930</name>
</gene>
<feature type="region of interest" description="Disordered" evidence="1">
    <location>
        <begin position="249"/>
        <end position="268"/>
    </location>
</feature>
<accession>A0A100Y6K0</accession>
<comment type="caution">
    <text evidence="3">The sequence shown here is derived from an EMBL/GenBank/DDBJ whole genome shotgun (WGS) entry which is preliminary data.</text>
</comment>
<feature type="domain" description="DUF317" evidence="2">
    <location>
        <begin position="79"/>
        <end position="111"/>
    </location>
</feature>
<evidence type="ECO:0000259" key="2">
    <source>
        <dbReference type="Pfam" id="PF03771"/>
    </source>
</evidence>
<feature type="domain" description="DUF317" evidence="2">
    <location>
        <begin position="142"/>
        <end position="205"/>
    </location>
</feature>